<dbReference type="GO" id="GO:0004518">
    <property type="term" value="F:nuclease activity"/>
    <property type="evidence" value="ECO:0007669"/>
    <property type="project" value="UniProtKB-KW"/>
</dbReference>
<sequence>MSSSERGFRLLSHPGKLLVDHLTMVLVNGREVAKPLNLREALFRALTLALILHDLGKATTFFQEYIRAVAAHREGEIESGALRRLERRLGYLKNHARLSAIWAWTIARDWFGEAAWEPFYVYLAVLKHHGHLGNFSEMMVAPNHVERVHQQGGDIVTLERALITMSAHLDYAEFDRILRANGIEVGAFTHDRFRESVAAMRGARWRLAVKRRVRQLADRREAPLAAFFDQSLLYSVLLSCDKGECIFDGRIYRRQEPPLPADLVTRFKEAALQARDTPINRLRERVYRQVEDALTQVDPERQRFYSINVPTGIGKTFTVLNAALRLVAREPRLNKIVYCLPFTSVIDQVGRIVADMIEAGGRQPHSENLLLFHHLAELRYRARDDRGEIDDYRGEYLISQFEAHLSVTTFYQLLHGVLTHRNREVRKLHSLAGSVVILDEVQSIPAKYWTLVRYVLREMAARLEMVFILVTATMPLIFSESEGEIRELVPDKAEIFAALDRIRLDSSLLRQPMEPSELVAHLSRDFENHPDQSALVIVNTRAAAADLFGDLVERHPDRPMVFLSGDVAPCDRMCAIETIKASKGRGMIVVSTQLVEAGVDIDLDRVYRQLAPLDAVFQSAGRCNRNNHTMGTVFLFDLVENGRSVGCRVYGSHLVHKTRVLLTEDGRHEFRESAFLDLAQRYYELVREDTSDKDSRDVLRAMQTLHYRQAFVDGRIGAEGKAGPAIEPFRLIDEQDTTSVFVLRDARAKRLLRAYHEARDAEPDPADPFAKRLAIKALVRDMADYRVSVRGKRRSDEDAKDANFFELAVLSEDNDTYPEACFHYDPVLGVRERADAFL</sequence>
<dbReference type="InterPro" id="IPR011545">
    <property type="entry name" value="DEAD/DEAH_box_helicase_dom"/>
</dbReference>
<dbReference type="CDD" id="cd09641">
    <property type="entry name" value="Cas3''_I"/>
    <property type="match status" value="1"/>
</dbReference>
<dbReference type="SUPFAM" id="SSF52540">
    <property type="entry name" value="P-loop containing nucleoside triphosphate hydrolases"/>
    <property type="match status" value="1"/>
</dbReference>
<comment type="similarity">
    <text evidence="2">In the central section; belongs to the CRISPR-associated helicase Cas3 family.</text>
</comment>
<dbReference type="CDD" id="cd17930">
    <property type="entry name" value="DEXHc_cas3"/>
    <property type="match status" value="1"/>
</dbReference>
<dbReference type="GO" id="GO:0051607">
    <property type="term" value="P:defense response to virus"/>
    <property type="evidence" value="ECO:0007669"/>
    <property type="project" value="UniProtKB-KW"/>
</dbReference>
<evidence type="ECO:0000256" key="9">
    <source>
        <dbReference type="ARBA" id="ARBA00023118"/>
    </source>
</evidence>
<dbReference type="InterPro" id="IPR054712">
    <property type="entry name" value="Cas3-like_dom"/>
</dbReference>
<dbReference type="EMBL" id="CP071793">
    <property type="protein sequence ID" value="QTD50952.1"/>
    <property type="molecule type" value="Genomic_DNA"/>
</dbReference>
<reference evidence="11" key="1">
    <citation type="submission" date="2021-03" db="EMBL/GenBank/DDBJ databases">
        <title>Acanthopleuribacteraceae sp. M133.</title>
        <authorList>
            <person name="Wang G."/>
        </authorList>
    </citation>
    <scope>NUCLEOTIDE SEQUENCE</scope>
    <source>
        <strain evidence="11">M133</strain>
    </source>
</reference>
<dbReference type="RefSeq" id="WP_237381089.1">
    <property type="nucleotide sequence ID" value="NZ_CP071793.1"/>
</dbReference>
<dbReference type="Pfam" id="PF00270">
    <property type="entry name" value="DEAD"/>
    <property type="match status" value="1"/>
</dbReference>
<dbReference type="Pfam" id="PF18019">
    <property type="entry name" value="Cas3_HD"/>
    <property type="match status" value="1"/>
</dbReference>
<keyword evidence="4" id="KW-0479">Metal-binding</keyword>
<keyword evidence="6" id="KW-0378">Hydrolase</keyword>
<dbReference type="PROSITE" id="PS51643">
    <property type="entry name" value="HD_CAS3"/>
    <property type="match status" value="1"/>
</dbReference>
<dbReference type="Gene3D" id="3.40.50.300">
    <property type="entry name" value="P-loop containing nucleotide triphosphate hydrolases"/>
    <property type="match status" value="2"/>
</dbReference>
<keyword evidence="8" id="KW-0067">ATP-binding</keyword>
<feature type="domain" description="HD Cas3-type" evidence="10">
    <location>
        <begin position="11"/>
        <end position="220"/>
    </location>
</feature>
<evidence type="ECO:0000256" key="4">
    <source>
        <dbReference type="ARBA" id="ARBA00022723"/>
    </source>
</evidence>
<dbReference type="PANTHER" id="PTHR47963">
    <property type="entry name" value="DEAD-BOX ATP-DEPENDENT RNA HELICASE 47, MITOCHONDRIAL"/>
    <property type="match status" value="1"/>
</dbReference>
<dbReference type="InterPro" id="IPR038257">
    <property type="entry name" value="CRISPR-assoc_Cas3_HD_sf"/>
</dbReference>
<dbReference type="GO" id="GO:0003723">
    <property type="term" value="F:RNA binding"/>
    <property type="evidence" value="ECO:0007669"/>
    <property type="project" value="TreeGrafter"/>
</dbReference>
<dbReference type="NCBIfam" id="TIGR01596">
    <property type="entry name" value="cas3_HD"/>
    <property type="match status" value="1"/>
</dbReference>
<accession>A0A8A4TPE4</accession>
<dbReference type="GO" id="GO:0046872">
    <property type="term" value="F:metal ion binding"/>
    <property type="evidence" value="ECO:0007669"/>
    <property type="project" value="UniProtKB-KW"/>
</dbReference>
<evidence type="ECO:0000313" key="12">
    <source>
        <dbReference type="Proteomes" id="UP000663929"/>
    </source>
</evidence>
<keyword evidence="7" id="KW-0347">Helicase</keyword>
<dbReference type="SUPFAM" id="SSF109604">
    <property type="entry name" value="HD-domain/PDEase-like"/>
    <property type="match status" value="1"/>
</dbReference>
<evidence type="ECO:0000256" key="8">
    <source>
        <dbReference type="ARBA" id="ARBA00022840"/>
    </source>
</evidence>
<keyword evidence="3" id="KW-0540">Nuclease</keyword>
<dbReference type="GO" id="GO:0016787">
    <property type="term" value="F:hydrolase activity"/>
    <property type="evidence" value="ECO:0007669"/>
    <property type="project" value="UniProtKB-KW"/>
</dbReference>
<keyword evidence="9" id="KW-0051">Antiviral defense</keyword>
<dbReference type="PANTHER" id="PTHR47963:SF9">
    <property type="entry name" value="CRISPR-ASSOCIATED ENDONUCLEASE_HELICASE CAS3"/>
    <property type="match status" value="1"/>
</dbReference>
<dbReference type="GO" id="GO:0003724">
    <property type="term" value="F:RNA helicase activity"/>
    <property type="evidence" value="ECO:0007669"/>
    <property type="project" value="TreeGrafter"/>
</dbReference>
<proteinExistence type="inferred from homology"/>
<name>A0A8A4TPE4_SULCO</name>
<evidence type="ECO:0000256" key="1">
    <source>
        <dbReference type="ARBA" id="ARBA00006847"/>
    </source>
</evidence>
<dbReference type="InterPro" id="IPR006483">
    <property type="entry name" value="CRISPR-assoc_Cas3_HD"/>
</dbReference>
<gene>
    <name evidence="11" type="primary">cas3</name>
    <name evidence="11" type="ORF">J3U87_00655</name>
</gene>
<dbReference type="Gene3D" id="1.10.3210.30">
    <property type="match status" value="1"/>
</dbReference>
<evidence type="ECO:0000256" key="6">
    <source>
        <dbReference type="ARBA" id="ARBA00022801"/>
    </source>
</evidence>
<dbReference type="KEGG" id="scor:J3U87_00655"/>
<dbReference type="GO" id="GO:0005524">
    <property type="term" value="F:ATP binding"/>
    <property type="evidence" value="ECO:0007669"/>
    <property type="project" value="UniProtKB-KW"/>
</dbReference>
<dbReference type="InterPro" id="IPR027417">
    <property type="entry name" value="P-loop_NTPase"/>
</dbReference>
<dbReference type="Proteomes" id="UP000663929">
    <property type="component" value="Chromosome"/>
</dbReference>
<keyword evidence="12" id="KW-1185">Reference proteome</keyword>
<dbReference type="InterPro" id="IPR006474">
    <property type="entry name" value="Helicase_Cas3_CRISPR-ass_core"/>
</dbReference>
<evidence type="ECO:0000313" key="11">
    <source>
        <dbReference type="EMBL" id="QTD50952.1"/>
    </source>
</evidence>
<evidence type="ECO:0000259" key="10">
    <source>
        <dbReference type="PROSITE" id="PS51643"/>
    </source>
</evidence>
<comment type="similarity">
    <text evidence="1">In the N-terminal section; belongs to the CRISPR-associated nuclease Cas3-HD family.</text>
</comment>
<evidence type="ECO:0000256" key="7">
    <source>
        <dbReference type="ARBA" id="ARBA00022806"/>
    </source>
</evidence>
<evidence type="ECO:0000256" key="2">
    <source>
        <dbReference type="ARBA" id="ARBA00009046"/>
    </source>
</evidence>
<dbReference type="InterPro" id="IPR050547">
    <property type="entry name" value="DEAD_box_RNA_helicases"/>
</dbReference>
<dbReference type="NCBIfam" id="TIGR01587">
    <property type="entry name" value="cas3_core"/>
    <property type="match status" value="1"/>
</dbReference>
<dbReference type="Pfam" id="PF22590">
    <property type="entry name" value="Cas3-like_C_2"/>
    <property type="match status" value="1"/>
</dbReference>
<protein>
    <submittedName>
        <fullName evidence="11">CRISPR-associated helicase Cas3</fullName>
    </submittedName>
</protein>
<keyword evidence="5" id="KW-0547">Nucleotide-binding</keyword>
<evidence type="ECO:0000256" key="3">
    <source>
        <dbReference type="ARBA" id="ARBA00022722"/>
    </source>
</evidence>
<organism evidence="11 12">
    <name type="scientific">Sulfidibacter corallicola</name>
    <dbReference type="NCBI Taxonomy" id="2818388"/>
    <lineage>
        <taxon>Bacteria</taxon>
        <taxon>Pseudomonadati</taxon>
        <taxon>Acidobacteriota</taxon>
        <taxon>Holophagae</taxon>
        <taxon>Acanthopleuribacterales</taxon>
        <taxon>Acanthopleuribacteraceae</taxon>
        <taxon>Sulfidibacter</taxon>
    </lineage>
</organism>
<evidence type="ECO:0000256" key="5">
    <source>
        <dbReference type="ARBA" id="ARBA00022741"/>
    </source>
</evidence>
<dbReference type="AlphaFoldDB" id="A0A8A4TPE4"/>